<feature type="domain" description="AB hydrolase-1" evidence="1">
    <location>
        <begin position="51"/>
        <end position="277"/>
    </location>
</feature>
<dbReference type="AlphaFoldDB" id="A0A5D0CKB6"/>
<dbReference type="OrthoDB" id="5513277at2"/>
<organism evidence="2 3">
    <name type="scientific">Paenibacillus faecis</name>
    <dbReference type="NCBI Taxonomy" id="862114"/>
    <lineage>
        <taxon>Bacteria</taxon>
        <taxon>Bacillati</taxon>
        <taxon>Bacillota</taxon>
        <taxon>Bacilli</taxon>
        <taxon>Bacillales</taxon>
        <taxon>Paenibacillaceae</taxon>
        <taxon>Paenibacillus</taxon>
    </lineage>
</organism>
<evidence type="ECO:0000259" key="1">
    <source>
        <dbReference type="Pfam" id="PF00561"/>
    </source>
</evidence>
<dbReference type="Pfam" id="PF00561">
    <property type="entry name" value="Abhydrolase_1"/>
    <property type="match status" value="1"/>
</dbReference>
<dbReference type="SUPFAM" id="SSF53474">
    <property type="entry name" value="alpha/beta-Hydrolases"/>
    <property type="match status" value="1"/>
</dbReference>
<keyword evidence="3" id="KW-1185">Reference proteome</keyword>
<evidence type="ECO:0000313" key="2">
    <source>
        <dbReference type="EMBL" id="TYA10429.1"/>
    </source>
</evidence>
<accession>A0A5D0CKB6</accession>
<gene>
    <name evidence="2" type="ORF">FRY98_21670</name>
</gene>
<dbReference type="InterPro" id="IPR029058">
    <property type="entry name" value="AB_hydrolase_fold"/>
</dbReference>
<name>A0A5D0CKB6_9BACL</name>
<dbReference type="Gene3D" id="3.40.50.1820">
    <property type="entry name" value="alpha/beta hydrolase"/>
    <property type="match status" value="1"/>
</dbReference>
<dbReference type="PANTHER" id="PTHR43139">
    <property type="entry name" value="SI:DKEY-122A22.2"/>
    <property type="match status" value="1"/>
</dbReference>
<dbReference type="RefSeq" id="WP_148455986.1">
    <property type="nucleotide sequence ID" value="NZ_VSDO01000005.1"/>
</dbReference>
<reference evidence="2 3" key="1">
    <citation type="submission" date="2019-08" db="EMBL/GenBank/DDBJ databases">
        <title>Genome sequencing of Paenibacillus faecis DSM 23593(T).</title>
        <authorList>
            <person name="Kook J.-K."/>
            <person name="Park S.-N."/>
            <person name="Lim Y.K."/>
        </authorList>
    </citation>
    <scope>NUCLEOTIDE SEQUENCE [LARGE SCALE GENOMIC DNA]</scope>
    <source>
        <strain evidence="2 3">DSM 23593</strain>
    </source>
</reference>
<dbReference type="GO" id="GO:0016787">
    <property type="term" value="F:hydrolase activity"/>
    <property type="evidence" value="ECO:0007669"/>
    <property type="project" value="UniProtKB-KW"/>
</dbReference>
<comment type="caution">
    <text evidence="2">The sequence shown here is derived from an EMBL/GenBank/DDBJ whole genome shotgun (WGS) entry which is preliminary data.</text>
</comment>
<dbReference type="InterPro" id="IPR000073">
    <property type="entry name" value="AB_hydrolase_1"/>
</dbReference>
<dbReference type="InterPro" id="IPR052370">
    <property type="entry name" value="Meta-cleavage_hydrolase"/>
</dbReference>
<evidence type="ECO:0000313" key="3">
    <source>
        <dbReference type="Proteomes" id="UP000325218"/>
    </source>
</evidence>
<protein>
    <submittedName>
        <fullName evidence="2">Alpha/beta hydrolase</fullName>
    </submittedName>
</protein>
<keyword evidence="2" id="KW-0378">Hydrolase</keyword>
<dbReference type="Proteomes" id="UP000325218">
    <property type="component" value="Unassembled WGS sequence"/>
</dbReference>
<sequence>MKRYKSLSGRQLIVDTYDMLLNSWDSDFEEKDIETTYGLTHVIIVGDRQQPSLLLFHGTADNSAMMWIYNIKELSQKFYIIAVDAIGGSGKSEPNEEYFKSFNQAIWIDDILNSLEIHTTNICGVSYGAYLSYYYALKRPNKVTKAICLAGRIPTSQFEIFSKMMAAFLPEALFPTEKNCRKLLRKLSRPNFSKFEENDVLMKHWFYLLKYFNNKSMMQHKIEIHSDLELSKLREKGIFLIGEYDRLTNYPKAIKRLEDNKLNYKVIKDAGHAINHEQAKLINEEISRLLT</sequence>
<dbReference type="PANTHER" id="PTHR43139:SF52">
    <property type="entry name" value="SI:DKEY-122A22.2"/>
    <property type="match status" value="1"/>
</dbReference>
<proteinExistence type="predicted"/>
<dbReference type="EMBL" id="VSDO01000005">
    <property type="protein sequence ID" value="TYA10429.1"/>
    <property type="molecule type" value="Genomic_DNA"/>
</dbReference>